<dbReference type="STRING" id="1003232.J9DIU5"/>
<gene>
    <name evidence="9" type="ORF">EDEG_00514</name>
</gene>
<dbReference type="InParanoid" id="J9DIU5"/>
<dbReference type="SMART" id="SM00220">
    <property type="entry name" value="S_TKc"/>
    <property type="match status" value="1"/>
</dbReference>
<dbReference type="PANTHER" id="PTHR24346">
    <property type="entry name" value="MAP/MICROTUBULE AFFINITY-REGULATING KINASE"/>
    <property type="match status" value="1"/>
</dbReference>
<dbReference type="InterPro" id="IPR008271">
    <property type="entry name" value="Ser/Thr_kinase_AS"/>
</dbReference>
<name>J9DIU5_EDHAE</name>
<evidence type="ECO:0000256" key="3">
    <source>
        <dbReference type="ARBA" id="ARBA00022679"/>
    </source>
</evidence>
<feature type="binding site" evidence="7">
    <location>
        <position position="61"/>
    </location>
    <ligand>
        <name>ATP</name>
        <dbReference type="ChEBI" id="CHEBI:30616"/>
    </ligand>
</feature>
<dbReference type="FunCoup" id="J9DIU5">
    <property type="interactions" value="17"/>
</dbReference>
<dbReference type="GO" id="GO:0035556">
    <property type="term" value="P:intracellular signal transduction"/>
    <property type="evidence" value="ECO:0007669"/>
    <property type="project" value="TreeGrafter"/>
</dbReference>
<dbReference type="FunFam" id="3.30.200.20:FF:000042">
    <property type="entry name" value="Aurora kinase A"/>
    <property type="match status" value="1"/>
</dbReference>
<evidence type="ECO:0000256" key="5">
    <source>
        <dbReference type="ARBA" id="ARBA00022777"/>
    </source>
</evidence>
<evidence type="ECO:0000256" key="4">
    <source>
        <dbReference type="ARBA" id="ARBA00022741"/>
    </source>
</evidence>
<dbReference type="Proteomes" id="UP000003163">
    <property type="component" value="Unassembled WGS sequence"/>
</dbReference>
<dbReference type="VEuPathDB" id="MicrosporidiaDB:EDEG_00514"/>
<evidence type="ECO:0000256" key="6">
    <source>
        <dbReference type="ARBA" id="ARBA00022840"/>
    </source>
</evidence>
<evidence type="ECO:0000256" key="1">
    <source>
        <dbReference type="ARBA" id="ARBA00010791"/>
    </source>
</evidence>
<dbReference type="PROSITE" id="PS00107">
    <property type="entry name" value="PROTEIN_KINASE_ATP"/>
    <property type="match status" value="1"/>
</dbReference>
<dbReference type="OMA" id="ICKLYIT"/>
<dbReference type="InterPro" id="IPR011009">
    <property type="entry name" value="Kinase-like_dom_sf"/>
</dbReference>
<keyword evidence="3" id="KW-0808">Transferase</keyword>
<dbReference type="GO" id="GO:0005524">
    <property type="term" value="F:ATP binding"/>
    <property type="evidence" value="ECO:0007669"/>
    <property type="project" value="UniProtKB-UniRule"/>
</dbReference>
<dbReference type="PANTHER" id="PTHR24346:SF82">
    <property type="entry name" value="KP78A-RELATED"/>
    <property type="match status" value="1"/>
</dbReference>
<dbReference type="InterPro" id="IPR000719">
    <property type="entry name" value="Prot_kinase_dom"/>
</dbReference>
<dbReference type="HOGENOM" id="CLU_542934_0_0_1"/>
<accession>J9DIU5</accession>
<keyword evidence="10" id="KW-1185">Reference proteome</keyword>
<protein>
    <submittedName>
        <fullName evidence="9">CAMK/CAMKL protein kinase</fullName>
    </submittedName>
</protein>
<evidence type="ECO:0000313" key="10">
    <source>
        <dbReference type="Proteomes" id="UP000003163"/>
    </source>
</evidence>
<dbReference type="AlphaFoldDB" id="J9DIU5"/>
<keyword evidence="2" id="KW-0723">Serine/threonine-protein kinase</keyword>
<keyword evidence="5 9" id="KW-0418">Kinase</keyword>
<comment type="similarity">
    <text evidence="1">Belongs to the protein kinase superfamily. CAMK Ser/Thr protein kinase family. NIM1 subfamily.</text>
</comment>
<dbReference type="GO" id="GO:0004674">
    <property type="term" value="F:protein serine/threonine kinase activity"/>
    <property type="evidence" value="ECO:0007669"/>
    <property type="project" value="UniProtKB-KW"/>
</dbReference>
<evidence type="ECO:0000256" key="2">
    <source>
        <dbReference type="ARBA" id="ARBA00022527"/>
    </source>
</evidence>
<evidence type="ECO:0000256" key="7">
    <source>
        <dbReference type="PROSITE-ProRule" id="PRU10141"/>
    </source>
</evidence>
<keyword evidence="6 7" id="KW-0067">ATP-binding</keyword>
<comment type="caution">
    <text evidence="9">The sequence shown here is derived from an EMBL/GenBank/DDBJ whole genome shotgun (WGS) entry which is preliminary data.</text>
</comment>
<proteinExistence type="inferred from homology"/>
<dbReference type="SUPFAM" id="SSF56112">
    <property type="entry name" value="Protein kinase-like (PK-like)"/>
    <property type="match status" value="1"/>
</dbReference>
<feature type="domain" description="Protein kinase" evidence="8">
    <location>
        <begin position="32"/>
        <end position="283"/>
    </location>
</feature>
<reference evidence="9 10" key="1">
    <citation type="submission" date="2011-08" db="EMBL/GenBank/DDBJ databases">
        <authorList>
            <person name="Liu Z.J."/>
            <person name="Shi F.L."/>
            <person name="Lu J.Q."/>
            <person name="Li M."/>
            <person name="Wang Z.L."/>
        </authorList>
    </citation>
    <scope>NUCLEOTIDE SEQUENCE [LARGE SCALE GENOMIC DNA]</scope>
    <source>
        <strain evidence="9 10">USNM 41457</strain>
    </source>
</reference>
<dbReference type="Gene3D" id="1.10.510.10">
    <property type="entry name" value="Transferase(Phosphotransferase) domain 1"/>
    <property type="match status" value="1"/>
</dbReference>
<sequence length="502" mass="59665">MNQENRTNAEYFSQLNTRKSNKANINVVLENFKIIKKLGEGSFGEVKLVYDIMNKRHLAMKFINKNKMKNSLQLQKSRFEARLMSILDHPNICKLYITIETNDFLLLGLEYVEGQELYDYISKNKKVSTEKSKIIFKKIMEGIYYLHSHFIIHRDLKPENIMITEDGVVKIIDFGFATTFRLDEYCNSHCGSPFYASPEMIRSSKYIGPEVDIWSLGCILYVMVHGYFPFKGNEVNELYSNVLKGDFQINVNDQELIDLLKQMIDTDRNTRITTEKVLIHNWFNDVKTAHKYKNDVYNQITDQANKFLYSKNIYNSSEITESRKHKELKLNKLKYKNFQNLNDLFICKTSNYIHNSTTKMLEFEKKYEFKQTYSKTGSKINLQLTNSSRKFNSHSSEYKQLMNIITNDSYFQDKKIRNQNQYIYLKNKKYNIEEKNRKGMLQHCNFQNLDSYKLIDQQIVNESSVKKKIDLKNKYVHDKKCFYERFHLNVKSPKESKSKFYD</sequence>
<evidence type="ECO:0000313" key="9">
    <source>
        <dbReference type="EMBL" id="EJW01297.1"/>
    </source>
</evidence>
<dbReference type="EMBL" id="AFBI03000005">
    <property type="protein sequence ID" value="EJW01297.1"/>
    <property type="molecule type" value="Genomic_DNA"/>
</dbReference>
<dbReference type="PROSITE" id="PS00108">
    <property type="entry name" value="PROTEIN_KINASE_ST"/>
    <property type="match status" value="1"/>
</dbReference>
<dbReference type="PROSITE" id="PS50011">
    <property type="entry name" value="PROTEIN_KINASE_DOM"/>
    <property type="match status" value="1"/>
</dbReference>
<organism evidence="9 10">
    <name type="scientific">Edhazardia aedis (strain USNM 41457)</name>
    <name type="common">Microsporidian parasite</name>
    <dbReference type="NCBI Taxonomy" id="1003232"/>
    <lineage>
        <taxon>Eukaryota</taxon>
        <taxon>Fungi</taxon>
        <taxon>Fungi incertae sedis</taxon>
        <taxon>Microsporidia</taxon>
        <taxon>Edhazardia</taxon>
    </lineage>
</organism>
<dbReference type="FunFam" id="1.10.510.10:FF:000571">
    <property type="entry name" value="Maternal embryonic leucine zipper kinase"/>
    <property type="match status" value="1"/>
</dbReference>
<evidence type="ECO:0000259" key="8">
    <source>
        <dbReference type="PROSITE" id="PS50011"/>
    </source>
</evidence>
<dbReference type="OrthoDB" id="193931at2759"/>
<dbReference type="GO" id="GO:0005737">
    <property type="term" value="C:cytoplasm"/>
    <property type="evidence" value="ECO:0007669"/>
    <property type="project" value="TreeGrafter"/>
</dbReference>
<dbReference type="InterPro" id="IPR017441">
    <property type="entry name" value="Protein_kinase_ATP_BS"/>
</dbReference>
<keyword evidence="4 7" id="KW-0547">Nucleotide-binding</keyword>
<dbReference type="Pfam" id="PF00069">
    <property type="entry name" value="Pkinase"/>
    <property type="match status" value="1"/>
</dbReference>
<reference evidence="10" key="2">
    <citation type="submission" date="2015-07" db="EMBL/GenBank/DDBJ databases">
        <title>Contrasting host-pathogen interactions and genome evolution in two generalist and specialist microsporidian pathogens of mosquitoes.</title>
        <authorList>
            <consortium name="The Broad Institute Genomics Platform"/>
            <consortium name="The Broad Institute Genome Sequencing Center for Infectious Disease"/>
            <person name="Cuomo C.A."/>
            <person name="Sanscrainte N.D."/>
            <person name="Goldberg J.M."/>
            <person name="Heiman D."/>
            <person name="Young S."/>
            <person name="Zeng Q."/>
            <person name="Becnel J.J."/>
            <person name="Birren B.W."/>
        </authorList>
    </citation>
    <scope>NUCLEOTIDE SEQUENCE [LARGE SCALE GENOMIC DNA]</scope>
    <source>
        <strain evidence="10">USNM 41457</strain>
    </source>
</reference>